<evidence type="ECO:0000256" key="2">
    <source>
        <dbReference type="ARBA" id="ARBA00022543"/>
    </source>
</evidence>
<evidence type="ECO:0000313" key="19">
    <source>
        <dbReference type="Proteomes" id="UP000275385"/>
    </source>
</evidence>
<dbReference type="InterPro" id="IPR001789">
    <property type="entry name" value="Sig_transdc_resp-reg_receiver"/>
</dbReference>
<evidence type="ECO:0000256" key="5">
    <source>
        <dbReference type="ARBA" id="ARBA00022679"/>
    </source>
</evidence>
<dbReference type="SUPFAM" id="SSF55781">
    <property type="entry name" value="GAF domain-like"/>
    <property type="match status" value="2"/>
</dbReference>
<gene>
    <name evidence="18" type="primary">PHY1</name>
    <name evidence="18" type="ORF">DL546_006647</name>
</gene>
<dbReference type="PANTHER" id="PTHR43065">
    <property type="entry name" value="SENSOR HISTIDINE KINASE"/>
    <property type="match status" value="1"/>
</dbReference>
<evidence type="ECO:0000256" key="11">
    <source>
        <dbReference type="ARBA" id="ARBA00023170"/>
    </source>
</evidence>
<dbReference type="OrthoDB" id="2015534at2759"/>
<evidence type="ECO:0000256" key="13">
    <source>
        <dbReference type="SAM" id="MobiDB-lite"/>
    </source>
</evidence>
<keyword evidence="6" id="KW-0547">Nucleotide-binding</keyword>
<dbReference type="Gene3D" id="3.30.450.270">
    <property type="match status" value="1"/>
</dbReference>
<keyword evidence="5" id="KW-0808">Transferase</keyword>
<dbReference type="GO" id="GO:0006355">
    <property type="term" value="P:regulation of DNA-templated transcription"/>
    <property type="evidence" value="ECO:0007669"/>
    <property type="project" value="InterPro"/>
</dbReference>
<evidence type="ECO:0000259" key="14">
    <source>
        <dbReference type="PROSITE" id="PS50046"/>
    </source>
</evidence>
<dbReference type="GO" id="GO:0005524">
    <property type="term" value="F:ATP binding"/>
    <property type="evidence" value="ECO:0007669"/>
    <property type="project" value="UniProtKB-KW"/>
</dbReference>
<feature type="compositionally biased region" description="Basic and acidic residues" evidence="13">
    <location>
        <begin position="118"/>
        <end position="128"/>
    </location>
</feature>
<dbReference type="Pfam" id="PF00072">
    <property type="entry name" value="Response_reg"/>
    <property type="match status" value="1"/>
</dbReference>
<comment type="caution">
    <text evidence="18">The sequence shown here is derived from an EMBL/GenBank/DDBJ whole genome shotgun (WGS) entry which is preliminary data.</text>
</comment>
<feature type="compositionally biased region" description="Polar residues" evidence="13">
    <location>
        <begin position="73"/>
        <end position="85"/>
    </location>
</feature>
<dbReference type="Pfam" id="PF01590">
    <property type="entry name" value="GAF"/>
    <property type="match status" value="1"/>
</dbReference>
<feature type="domain" description="Response regulatory" evidence="16">
    <location>
        <begin position="1376"/>
        <end position="1506"/>
    </location>
</feature>
<dbReference type="SUPFAM" id="SSF55874">
    <property type="entry name" value="ATPase domain of HSP90 chaperone/DNA topoisomerase II/histidine kinase"/>
    <property type="match status" value="1"/>
</dbReference>
<feature type="domain" description="PAS" evidence="17">
    <location>
        <begin position="346"/>
        <end position="400"/>
    </location>
</feature>
<dbReference type="GO" id="GO:0000155">
    <property type="term" value="F:phosphorelay sensor kinase activity"/>
    <property type="evidence" value="ECO:0007669"/>
    <property type="project" value="InterPro"/>
</dbReference>
<feature type="region of interest" description="Disordered" evidence="13">
    <location>
        <begin position="1263"/>
        <end position="1297"/>
    </location>
</feature>
<evidence type="ECO:0000256" key="1">
    <source>
        <dbReference type="ARBA" id="ARBA00011738"/>
    </source>
</evidence>
<dbReference type="Gene3D" id="3.30.450.20">
    <property type="entry name" value="PAS domain"/>
    <property type="match status" value="1"/>
</dbReference>
<dbReference type="SUPFAM" id="SSF47384">
    <property type="entry name" value="Homodimeric domain of signal transducing histidine kinase"/>
    <property type="match status" value="1"/>
</dbReference>
<evidence type="ECO:0000256" key="6">
    <source>
        <dbReference type="ARBA" id="ARBA00022741"/>
    </source>
</evidence>
<keyword evidence="19" id="KW-1185">Reference proteome</keyword>
<dbReference type="InterPro" id="IPR036890">
    <property type="entry name" value="HATPase_C_sf"/>
</dbReference>
<dbReference type="SUPFAM" id="SSF52172">
    <property type="entry name" value="CheY-like"/>
    <property type="match status" value="1"/>
</dbReference>
<evidence type="ECO:0000256" key="12">
    <source>
        <dbReference type="PROSITE-ProRule" id="PRU00169"/>
    </source>
</evidence>
<dbReference type="PROSITE" id="PS50046">
    <property type="entry name" value="PHYTOCHROME_2"/>
    <property type="match status" value="1"/>
</dbReference>
<dbReference type="InterPro" id="IPR003594">
    <property type="entry name" value="HATPase_dom"/>
</dbReference>
<dbReference type="InterPro" id="IPR003661">
    <property type="entry name" value="HisK_dim/P_dom"/>
</dbReference>
<feature type="domain" description="Phytochrome chromophore attachment site" evidence="14">
    <location>
        <begin position="521"/>
        <end position="683"/>
    </location>
</feature>
<dbReference type="SMART" id="SM00388">
    <property type="entry name" value="HisKA"/>
    <property type="match status" value="1"/>
</dbReference>
<dbReference type="Pfam" id="PF00512">
    <property type="entry name" value="HisKA"/>
    <property type="match status" value="1"/>
</dbReference>
<dbReference type="Gene3D" id="1.10.287.130">
    <property type="match status" value="1"/>
</dbReference>
<dbReference type="InterPro" id="IPR003018">
    <property type="entry name" value="GAF"/>
</dbReference>
<dbReference type="InterPro" id="IPR016132">
    <property type="entry name" value="Phyto_chromo_attachment"/>
</dbReference>
<feature type="compositionally biased region" description="Low complexity" evidence="13">
    <location>
        <begin position="204"/>
        <end position="226"/>
    </location>
</feature>
<evidence type="ECO:0000256" key="4">
    <source>
        <dbReference type="ARBA" id="ARBA00022606"/>
    </source>
</evidence>
<evidence type="ECO:0000256" key="9">
    <source>
        <dbReference type="ARBA" id="ARBA00022991"/>
    </source>
</evidence>
<evidence type="ECO:0000256" key="3">
    <source>
        <dbReference type="ARBA" id="ARBA00022553"/>
    </source>
</evidence>
<feature type="region of interest" description="Disordered" evidence="13">
    <location>
        <begin position="1"/>
        <end position="289"/>
    </location>
</feature>
<dbReference type="SUPFAM" id="SSF55785">
    <property type="entry name" value="PYP-like sensor domain (PAS domain)"/>
    <property type="match status" value="1"/>
</dbReference>
<feature type="compositionally biased region" description="Basic and acidic residues" evidence="13">
    <location>
        <begin position="1354"/>
        <end position="1368"/>
    </location>
</feature>
<dbReference type="InterPro" id="IPR035965">
    <property type="entry name" value="PAS-like_dom_sf"/>
</dbReference>
<sequence>MEQSQKGQPAVGEQPQGGGGHDNSQRTLEAHSHDGSAQNATPPTSTIPAEIVPDTETHQFQTDPETETDNVVDVNSTSNEPTPTATGEPVQEHETNSSYGYSNTPSIHSSWSTSSDHQLGHGQKDLTDRVFPIRSVVSVDPARRTSGEQDRDRTSLASLYEGSTPGSTTNTVLQRPPHVRMTTEVPPQKARNEAAGPGPPTSPPSSYFPTSTARSRSQRLAAASGSKSSVQADADRRGVISNATTLFDSVRDSDNEDTLGQSRPGSTTGTGTGSADGANTMSVSDGGKSEAIPETHYAQRFKHVITDDGHAVITGRDGQLQRCEDEPIHTPGAVQGFGLLLAIKEEQDGSFMVRYASENSKRIIGYSPSELFRLGNFLDILTEEQAENLLDHIDFIRDEDSDPSVNGPEVFSLSVKIPKKKTVKLWCAIHINPVHRDLIVCEFELDDDHENPIRSPDEDLDAPEDTLKANPTMEELTESTEILSKPLRVLRSARRRRGEAGAMQVFDIMGQVQEQLASAPDLEKFLKILVGIVKELTGFHRVMIYQFDSSFNGKVVTELVDPVKTRDLYKGLHFPASDIPKQARELYKINKVRMLYDRDQETARIVCRSVEDLEVPLDMTHSYLRAMSPIHLKYLSHMAVRSSMSISINAFNELWGLIACHSYGNRGMRVSFPIRKMCRLVGDTASRNIERLSYASRLQARKLINTAATDQNPSGYIIASSDDLLKLFDADFGMLNIKGETKILGKIEHTQEALAMLEYLRLRSFTSVVATQDVRLDFPDLRYPPGFSVIAGLLYVPLSVGGSDFIVFFRRGQVREVKWAGNPYEKTIHEGTLGYLEPRKSFKAWHETVIGKCREWTENQVETAAVLCLVYGKFIEVWRQKEEALQNSRLTRLLLANSAHEVRTPLNAIINYLEIALEGSLDQETRDNLARSHSASKSLIYVINDLLDLTKTEEGNELIKDEVFDLPACIREATQPFENDAKRKGIAYEVVEYPGLPRLVYGDQRRVRQAITNLTANAFQGTTEGSVRVEVYVVEVQDRHVRVEIVVEDTGKGMSAKKVDAIFRDLEQVTTELDEDSPNADGQKDDQVQPRTKTLGLGLAVVARFVRNMDGQLRLKSEEGKGSRFVVQLPFDFPAEDHHAATGSTESVAGTSASNAASIASVATSMPPAQPGEVMLVDRGSIGSPSNVHDANPMEIQSVEENGSIRSIKSMRSQQSARSARSALSDADRLIGALQMPLMGTDNRSDADSAKNVRPNIVSSNTAVFASSPGTPLRSPNHEEERENPFGSPASTSDPLGLVHGRGERQPAGGVMPIADTRTPIKAIKMPNTDEYYDMRQPPPTPGAHSLYESSGGEVRKVTERSQEESSHPKASGGLKLLIAEDDPINMKILRKRLEKVGHTVFHAANGEECAAMYTERSGEFDAILMDMQMPIVDGLTSTKMIRDTERHRTMVASPLASKHGRIPIIAVSASLVERAKDTYVEAGFDGWILKPIDFRRLETLLAGAEDDSIRDKELYSPGNWERGGWFGRRKEPVRK</sequence>
<dbReference type="SMART" id="SM00448">
    <property type="entry name" value="REC"/>
    <property type="match status" value="1"/>
</dbReference>
<keyword evidence="11" id="KW-0675">Receptor</keyword>
<dbReference type="Gene3D" id="3.30.565.10">
    <property type="entry name" value="Histidine kinase-like ATPase, C-terminal domain"/>
    <property type="match status" value="1"/>
</dbReference>
<dbReference type="CDD" id="cd00082">
    <property type="entry name" value="HisKA"/>
    <property type="match status" value="1"/>
</dbReference>
<accession>A0A420YAE9</accession>
<dbReference type="Gene3D" id="3.30.450.40">
    <property type="match status" value="1"/>
</dbReference>
<feature type="modified residue" description="4-aspartylphosphate" evidence="12">
    <location>
        <position position="1427"/>
    </location>
</feature>
<feature type="domain" description="Histidine kinase" evidence="15">
    <location>
        <begin position="897"/>
        <end position="1133"/>
    </location>
</feature>
<dbReference type="SMART" id="SM00387">
    <property type="entry name" value="HATPase_c"/>
    <property type="match status" value="1"/>
</dbReference>
<evidence type="ECO:0000259" key="15">
    <source>
        <dbReference type="PROSITE" id="PS50109"/>
    </source>
</evidence>
<keyword evidence="7 18" id="KW-0418">Kinase</keyword>
<evidence type="ECO:0000259" key="17">
    <source>
        <dbReference type="PROSITE" id="PS50112"/>
    </source>
</evidence>
<evidence type="ECO:0000313" key="18">
    <source>
        <dbReference type="EMBL" id="RKU44865.1"/>
    </source>
</evidence>
<feature type="compositionally biased region" description="Basic and acidic residues" evidence="13">
    <location>
        <begin position="141"/>
        <end position="154"/>
    </location>
</feature>
<keyword evidence="4" id="KW-0716">Sensory transduction</keyword>
<dbReference type="InterPro" id="IPR001294">
    <property type="entry name" value="Phytochrome"/>
</dbReference>
<dbReference type="InterPro" id="IPR043150">
    <property type="entry name" value="Phytochrome_PHY_sf"/>
</dbReference>
<feature type="compositionally biased region" description="Low complexity" evidence="13">
    <location>
        <begin position="102"/>
        <end position="115"/>
    </location>
</feature>
<dbReference type="PRINTS" id="PR01033">
    <property type="entry name" value="PHYTOCHROME"/>
</dbReference>
<dbReference type="PROSITE" id="PS50112">
    <property type="entry name" value="PAS"/>
    <property type="match status" value="1"/>
</dbReference>
<name>A0A420YAE9_9PEZI</name>
<dbReference type="Proteomes" id="UP000275385">
    <property type="component" value="Unassembled WGS sequence"/>
</dbReference>
<dbReference type="PROSITE" id="PS50109">
    <property type="entry name" value="HIS_KIN"/>
    <property type="match status" value="1"/>
</dbReference>
<keyword evidence="2" id="KW-0600">Photoreceptor protein</keyword>
<evidence type="ECO:0000256" key="7">
    <source>
        <dbReference type="ARBA" id="ARBA00022777"/>
    </source>
</evidence>
<organism evidence="18 19">
    <name type="scientific">Coniochaeta pulveracea</name>
    <dbReference type="NCBI Taxonomy" id="177199"/>
    <lineage>
        <taxon>Eukaryota</taxon>
        <taxon>Fungi</taxon>
        <taxon>Dikarya</taxon>
        <taxon>Ascomycota</taxon>
        <taxon>Pezizomycotina</taxon>
        <taxon>Sordariomycetes</taxon>
        <taxon>Sordariomycetidae</taxon>
        <taxon>Coniochaetales</taxon>
        <taxon>Coniochaetaceae</taxon>
        <taxon>Coniochaeta</taxon>
    </lineage>
</organism>
<keyword evidence="10" id="KW-0902">Two-component regulatory system</keyword>
<protein>
    <submittedName>
        <fullName evidence="18">Light-sensor Protein kinase</fullName>
    </submittedName>
</protein>
<comment type="subunit">
    <text evidence="1">Homodimer.</text>
</comment>
<dbReference type="PROSITE" id="PS50110">
    <property type="entry name" value="RESPONSE_REGULATORY"/>
    <property type="match status" value="1"/>
</dbReference>
<dbReference type="InterPro" id="IPR013515">
    <property type="entry name" value="Phytochrome_cen-reg"/>
</dbReference>
<dbReference type="InterPro" id="IPR036097">
    <property type="entry name" value="HisK_dim/P_sf"/>
</dbReference>
<feature type="compositionally biased region" description="Polar residues" evidence="13">
    <location>
        <begin position="35"/>
        <end position="47"/>
    </location>
</feature>
<dbReference type="CDD" id="cd17546">
    <property type="entry name" value="REC_hyHK_CKI1_RcsC-like"/>
    <property type="match status" value="1"/>
</dbReference>
<dbReference type="InterPro" id="IPR013654">
    <property type="entry name" value="PAS_2"/>
</dbReference>
<dbReference type="InterPro" id="IPR011006">
    <property type="entry name" value="CheY-like_superfamily"/>
</dbReference>
<dbReference type="FunFam" id="3.30.450.270:FF:000002">
    <property type="entry name" value="Sensor histidine kinase/response regulator, putative"/>
    <property type="match status" value="1"/>
</dbReference>
<dbReference type="Pfam" id="PF08446">
    <property type="entry name" value="PAS_2"/>
    <property type="match status" value="1"/>
</dbReference>
<feature type="compositionally biased region" description="Polar residues" evidence="13">
    <location>
        <begin position="164"/>
        <end position="173"/>
    </location>
</feature>
<dbReference type="GO" id="GO:0009584">
    <property type="term" value="P:detection of visible light"/>
    <property type="evidence" value="ECO:0007669"/>
    <property type="project" value="InterPro"/>
</dbReference>
<dbReference type="PANTHER" id="PTHR43065:SF10">
    <property type="entry name" value="PEROXIDE STRESS-ACTIVATED HISTIDINE KINASE MAK3"/>
    <property type="match status" value="1"/>
</dbReference>
<feature type="region of interest" description="Disordered" evidence="13">
    <location>
        <begin position="1338"/>
        <end position="1372"/>
    </location>
</feature>
<dbReference type="EMBL" id="QVQW01000026">
    <property type="protein sequence ID" value="RKU44865.1"/>
    <property type="molecule type" value="Genomic_DNA"/>
</dbReference>
<dbReference type="Gene3D" id="3.40.50.2300">
    <property type="match status" value="1"/>
</dbReference>
<evidence type="ECO:0000256" key="8">
    <source>
        <dbReference type="ARBA" id="ARBA00022840"/>
    </source>
</evidence>
<dbReference type="STRING" id="177199.A0A420YAE9"/>
<keyword evidence="3 12" id="KW-0597">Phosphoprotein</keyword>
<evidence type="ECO:0000256" key="10">
    <source>
        <dbReference type="ARBA" id="ARBA00023012"/>
    </source>
</evidence>
<keyword evidence="8" id="KW-0067">ATP-binding</keyword>
<dbReference type="InterPro" id="IPR029016">
    <property type="entry name" value="GAF-like_dom_sf"/>
</dbReference>
<dbReference type="FunFam" id="1.10.287.130:FF:000048">
    <property type="entry name" value="Sensor histidine kinase/response regulator"/>
    <property type="match status" value="1"/>
</dbReference>
<dbReference type="InterPro" id="IPR000014">
    <property type="entry name" value="PAS"/>
</dbReference>
<dbReference type="Pfam" id="PF00360">
    <property type="entry name" value="PHY"/>
    <property type="match status" value="1"/>
</dbReference>
<reference evidence="18 19" key="1">
    <citation type="submission" date="2018-08" db="EMBL/GenBank/DDBJ databases">
        <title>Draft genome of the lignicolous fungus Coniochaeta pulveracea.</title>
        <authorList>
            <person name="Borstlap C.J."/>
            <person name="De Witt R.N."/>
            <person name="Botha A."/>
            <person name="Volschenk H."/>
        </authorList>
    </citation>
    <scope>NUCLEOTIDE SEQUENCE [LARGE SCALE GENOMIC DNA]</scope>
    <source>
        <strain evidence="18 19">CAB683</strain>
    </source>
</reference>
<dbReference type="GO" id="GO:0009881">
    <property type="term" value="F:photoreceptor activity"/>
    <property type="evidence" value="ECO:0007669"/>
    <property type="project" value="UniProtKB-KW"/>
</dbReference>
<evidence type="ECO:0000259" key="16">
    <source>
        <dbReference type="PROSITE" id="PS50110"/>
    </source>
</evidence>
<keyword evidence="9" id="KW-0157">Chromophore</keyword>
<proteinExistence type="predicted"/>
<dbReference type="Pfam" id="PF02518">
    <property type="entry name" value="HATPase_c"/>
    <property type="match status" value="1"/>
</dbReference>
<dbReference type="InterPro" id="IPR005467">
    <property type="entry name" value="His_kinase_dom"/>
</dbReference>